<evidence type="ECO:0000313" key="6">
    <source>
        <dbReference type="EMBL" id="GES89328.1"/>
    </source>
</evidence>
<dbReference type="Pfam" id="PF17862">
    <property type="entry name" value="AAA_lid_3"/>
    <property type="match status" value="2"/>
</dbReference>
<evidence type="ECO:0000313" key="5">
    <source>
        <dbReference type="EMBL" id="GBC09060.1"/>
    </source>
</evidence>
<sequence>MTSRFQSIKLSVQETSISNNNARFSTRIYLHAETMREHKLRTGDHVVVRKEIDGLECQNASIEMVTVGIVWPSFTIKNNQIQLNKLQRENAELEIGGIATLSRIKCVSIGASRIVLKPRNIDFSIDRTLNIFVKEILMDIKYLMKGNHIEFRYHGITRSFRVEEISPMKDEKIIGDYYSEIGLYPISRDTSVVIVNNVSISGNLSPEIGYDSIGGLSKEIKIIREIVESSLKNPELFIQFGLQPPKGILLYGPPGTGKTLIARAVASETRSTVICMNGPEILSKFYGETETKLRDIFDQAAENAPSIVFIDEIDALCPKRDEAGSELGKRIVSTLLTLMDGIANKKTRRVQTDRVVIIGATNRPNALDQALRRPGRFDREIEIGIPNSTSRHSILSTLLKKIPNTLTTEEINALASRSHGYVGADLAATCREAGLKAIKRCIKENKRDFVRINMQDMETAMAEIRPSAMREILLEVPKVYWSDIGGQQEIKQKLKESIEWPLQHPEAFLRLGIRPPKGILLYGPPGCSKTLMAKALATEAGLNFIAVKGPELFSKWVGESEKAVREVFRKARAASPSIVFFDEIDALTVKRGIGGEGGTSVADRVLSQLLNELDGIEPLVNVTIVAATNRPDIIDSALLRPGRIDRVLYVGPPDLQSRREIFKIQLKKMSHAKDVNLEELAIKTDGCSGAEIVAICQEAALLAMDEDLEAQEVRMDHFFKAITCFAHRITPEMIEFYDDFRQKFDNFQNTK</sequence>
<name>A0A2Z6SFK2_9GLOM</name>
<dbReference type="InterPro" id="IPR003593">
    <property type="entry name" value="AAA+_ATPase"/>
</dbReference>
<dbReference type="InterPro" id="IPR050168">
    <property type="entry name" value="AAA_ATPase_domain"/>
</dbReference>
<dbReference type="Gene3D" id="2.40.40.20">
    <property type="match status" value="1"/>
</dbReference>
<evidence type="ECO:0000256" key="1">
    <source>
        <dbReference type="ARBA" id="ARBA00022737"/>
    </source>
</evidence>
<dbReference type="Pfam" id="PF00004">
    <property type="entry name" value="AAA"/>
    <property type="match status" value="2"/>
</dbReference>
<keyword evidence="7" id="KW-1185">Reference proteome</keyword>
<keyword evidence="3" id="KW-0067">ATP-binding</keyword>
<keyword evidence="2" id="KW-0547">Nucleotide-binding</keyword>
<dbReference type="FunFam" id="3.40.50.300:FF:001985">
    <property type="entry name" value="Chromosome 9, whole genome shotgun sequence"/>
    <property type="match status" value="1"/>
</dbReference>
<dbReference type="GO" id="GO:0016887">
    <property type="term" value="F:ATP hydrolysis activity"/>
    <property type="evidence" value="ECO:0007669"/>
    <property type="project" value="InterPro"/>
</dbReference>
<dbReference type="GO" id="GO:0005524">
    <property type="term" value="F:ATP binding"/>
    <property type="evidence" value="ECO:0007669"/>
    <property type="project" value="UniProtKB-KW"/>
</dbReference>
<dbReference type="InterPro" id="IPR041569">
    <property type="entry name" value="AAA_lid_3"/>
</dbReference>
<dbReference type="InterPro" id="IPR027417">
    <property type="entry name" value="P-loop_NTPase"/>
</dbReference>
<dbReference type="FunFam" id="3.40.50.300:FF:000661">
    <property type="entry name" value="calmodulin-interacting protein 111 isoform X1"/>
    <property type="match status" value="1"/>
</dbReference>
<dbReference type="SMART" id="SM00382">
    <property type="entry name" value="AAA"/>
    <property type="match status" value="2"/>
</dbReference>
<keyword evidence="1" id="KW-0677">Repeat</keyword>
<dbReference type="Gene3D" id="1.10.8.60">
    <property type="match status" value="2"/>
</dbReference>
<proteinExistence type="predicted"/>
<dbReference type="AlphaFoldDB" id="A0A2Z6SFK2"/>
<dbReference type="InterPro" id="IPR003960">
    <property type="entry name" value="ATPase_AAA_CS"/>
</dbReference>
<dbReference type="STRING" id="94130.A0A2Z6SFK2"/>
<dbReference type="InterPro" id="IPR003959">
    <property type="entry name" value="ATPase_AAA_core"/>
</dbReference>
<dbReference type="EMBL" id="BEXD01004269">
    <property type="protein sequence ID" value="GBC09060.1"/>
    <property type="molecule type" value="Genomic_DNA"/>
</dbReference>
<evidence type="ECO:0000259" key="4">
    <source>
        <dbReference type="SMART" id="SM00382"/>
    </source>
</evidence>
<evidence type="ECO:0000313" key="7">
    <source>
        <dbReference type="Proteomes" id="UP000247702"/>
    </source>
</evidence>
<dbReference type="EMBL" id="BLAL01000184">
    <property type="protein sequence ID" value="GES89328.1"/>
    <property type="molecule type" value="Genomic_DNA"/>
</dbReference>
<evidence type="ECO:0000256" key="3">
    <source>
        <dbReference type="ARBA" id="ARBA00022840"/>
    </source>
</evidence>
<dbReference type="PANTHER" id="PTHR23077:SF27">
    <property type="entry name" value="ATPASE FAMILY GENE 2 PROTEIN HOMOLOG A"/>
    <property type="match status" value="1"/>
</dbReference>
<dbReference type="OrthoDB" id="27435at2759"/>
<dbReference type="Gene3D" id="3.40.50.300">
    <property type="entry name" value="P-loop containing nucleotide triphosphate hydrolases"/>
    <property type="match status" value="2"/>
</dbReference>
<organism evidence="5 7">
    <name type="scientific">Rhizophagus clarus</name>
    <dbReference type="NCBI Taxonomy" id="94130"/>
    <lineage>
        <taxon>Eukaryota</taxon>
        <taxon>Fungi</taxon>
        <taxon>Fungi incertae sedis</taxon>
        <taxon>Mucoromycota</taxon>
        <taxon>Glomeromycotina</taxon>
        <taxon>Glomeromycetes</taxon>
        <taxon>Glomerales</taxon>
        <taxon>Glomeraceae</taxon>
        <taxon>Rhizophagus</taxon>
    </lineage>
</organism>
<protein>
    <submittedName>
        <fullName evidence="6">Spermatogenesis-associated protein 5-like</fullName>
    </submittedName>
</protein>
<dbReference type="FunFam" id="1.10.8.60:FF:000069">
    <property type="entry name" value="spermatogenesis-associated protein 5 isoform X1"/>
    <property type="match status" value="1"/>
</dbReference>
<feature type="domain" description="AAA+ ATPase" evidence="4">
    <location>
        <begin position="244"/>
        <end position="387"/>
    </location>
</feature>
<reference evidence="5 7" key="1">
    <citation type="submission" date="2017-11" db="EMBL/GenBank/DDBJ databases">
        <title>The genome of Rhizophagus clarus HR1 reveals common genetic basis of auxotrophy among arbuscular mycorrhizal fungi.</title>
        <authorList>
            <person name="Kobayashi Y."/>
        </authorList>
    </citation>
    <scope>NUCLEOTIDE SEQUENCE [LARGE SCALE GENOMIC DNA]</scope>
    <source>
        <strain evidence="5 7">HR1</strain>
    </source>
</reference>
<feature type="domain" description="AAA+ ATPase" evidence="4">
    <location>
        <begin position="515"/>
        <end position="654"/>
    </location>
</feature>
<accession>A0A2Z6SFK2</accession>
<evidence type="ECO:0000256" key="2">
    <source>
        <dbReference type="ARBA" id="ARBA00022741"/>
    </source>
</evidence>
<dbReference type="SUPFAM" id="SSF52540">
    <property type="entry name" value="P-loop containing nucleoside triphosphate hydrolases"/>
    <property type="match status" value="2"/>
</dbReference>
<comment type="caution">
    <text evidence="5">The sequence shown here is derived from an EMBL/GenBank/DDBJ whole genome shotgun (WGS) entry which is preliminary data.</text>
</comment>
<dbReference type="CDD" id="cd19503">
    <property type="entry name" value="RecA-like_CDC48_NLV2_r1-like"/>
    <property type="match status" value="1"/>
</dbReference>
<gene>
    <name evidence="6" type="ORF">RCL2_001622900</name>
    <name evidence="5" type="ORF">RclHR1_08590011</name>
</gene>
<dbReference type="Proteomes" id="UP000615446">
    <property type="component" value="Unassembled WGS sequence"/>
</dbReference>
<dbReference type="PANTHER" id="PTHR23077">
    <property type="entry name" value="AAA-FAMILY ATPASE"/>
    <property type="match status" value="1"/>
</dbReference>
<dbReference type="Proteomes" id="UP000247702">
    <property type="component" value="Unassembled WGS sequence"/>
</dbReference>
<dbReference type="CDD" id="cd19511">
    <property type="entry name" value="RecA-like_CDC48_r2-like"/>
    <property type="match status" value="1"/>
</dbReference>
<dbReference type="GO" id="GO:0005737">
    <property type="term" value="C:cytoplasm"/>
    <property type="evidence" value="ECO:0007669"/>
    <property type="project" value="TreeGrafter"/>
</dbReference>
<dbReference type="PROSITE" id="PS00674">
    <property type="entry name" value="AAA"/>
    <property type="match status" value="2"/>
</dbReference>
<reference evidence="6" key="2">
    <citation type="submission" date="2019-10" db="EMBL/GenBank/DDBJ databases">
        <title>Conservation and host-specific expression of non-tandemly repeated heterogenous ribosome RNA gene in arbuscular mycorrhizal fungi.</title>
        <authorList>
            <person name="Maeda T."/>
            <person name="Kobayashi Y."/>
            <person name="Nakagawa T."/>
            <person name="Ezawa T."/>
            <person name="Yamaguchi K."/>
            <person name="Bino T."/>
            <person name="Nishimoto Y."/>
            <person name="Shigenobu S."/>
            <person name="Kawaguchi M."/>
        </authorList>
    </citation>
    <scope>NUCLEOTIDE SEQUENCE</scope>
    <source>
        <strain evidence="6">HR1</strain>
    </source>
</reference>